<feature type="compositionally biased region" description="Polar residues" evidence="1">
    <location>
        <begin position="324"/>
        <end position="343"/>
    </location>
</feature>
<feature type="compositionally biased region" description="Basic and acidic residues" evidence="1">
    <location>
        <begin position="205"/>
        <end position="216"/>
    </location>
</feature>
<evidence type="ECO:0000256" key="3">
    <source>
        <dbReference type="SAM" id="SignalP"/>
    </source>
</evidence>
<feature type="chain" id="PRO_5045557571" evidence="3">
    <location>
        <begin position="16"/>
        <end position="343"/>
    </location>
</feature>
<dbReference type="Proteomes" id="UP001565368">
    <property type="component" value="Unassembled WGS sequence"/>
</dbReference>
<reference evidence="4 5" key="1">
    <citation type="submission" date="2023-08" db="EMBL/GenBank/DDBJ databases">
        <title>Annotated Genome Sequence of Vanrija albida AlHP1.</title>
        <authorList>
            <person name="Herzog R."/>
        </authorList>
    </citation>
    <scope>NUCLEOTIDE SEQUENCE [LARGE SCALE GENOMIC DNA]</scope>
    <source>
        <strain evidence="4 5">AlHP1</strain>
    </source>
</reference>
<organism evidence="4 5">
    <name type="scientific">Vanrija albida</name>
    <dbReference type="NCBI Taxonomy" id="181172"/>
    <lineage>
        <taxon>Eukaryota</taxon>
        <taxon>Fungi</taxon>
        <taxon>Dikarya</taxon>
        <taxon>Basidiomycota</taxon>
        <taxon>Agaricomycotina</taxon>
        <taxon>Tremellomycetes</taxon>
        <taxon>Trichosporonales</taxon>
        <taxon>Trichosporonaceae</taxon>
        <taxon>Vanrija</taxon>
    </lineage>
</organism>
<dbReference type="RefSeq" id="XP_069211743.1">
    <property type="nucleotide sequence ID" value="XM_069351357.1"/>
</dbReference>
<gene>
    <name evidence="4" type="ORF">Q8F55_002766</name>
</gene>
<keyword evidence="2" id="KW-0812">Transmembrane</keyword>
<evidence type="ECO:0000256" key="2">
    <source>
        <dbReference type="SAM" id="Phobius"/>
    </source>
</evidence>
<feature type="signal peptide" evidence="3">
    <location>
        <begin position="1"/>
        <end position="15"/>
    </location>
</feature>
<dbReference type="GeneID" id="95983809"/>
<dbReference type="EMBL" id="JBBXJM010000002">
    <property type="protein sequence ID" value="KAL1411799.1"/>
    <property type="molecule type" value="Genomic_DNA"/>
</dbReference>
<feature type="region of interest" description="Disordered" evidence="1">
    <location>
        <begin position="198"/>
        <end position="285"/>
    </location>
</feature>
<feature type="region of interest" description="Disordered" evidence="1">
    <location>
        <begin position="315"/>
        <end position="343"/>
    </location>
</feature>
<name>A0ABR3QAR3_9TREE</name>
<proteinExistence type="predicted"/>
<keyword evidence="5" id="KW-1185">Reference proteome</keyword>
<keyword evidence="3" id="KW-0732">Signal</keyword>
<evidence type="ECO:0000256" key="1">
    <source>
        <dbReference type="SAM" id="MobiDB-lite"/>
    </source>
</evidence>
<comment type="caution">
    <text evidence="4">The sequence shown here is derived from an EMBL/GenBank/DDBJ whole genome shotgun (WGS) entry which is preliminary data.</text>
</comment>
<feature type="compositionally biased region" description="Polar residues" evidence="1">
    <location>
        <begin position="256"/>
        <end position="275"/>
    </location>
</feature>
<evidence type="ECO:0000313" key="5">
    <source>
        <dbReference type="Proteomes" id="UP001565368"/>
    </source>
</evidence>
<sequence>MILALILLFLLAARAQDLVLHPITNATTGRALTITWTGGVPPYDIAVLDFADTVDLALLTTTDIASGIEGNSYPWTVVGVGALQIRLSDSVGSVVSSAVFPVLNLTASTSASVVTSTAASTPASTPGTIPVGTIPIGTIPASTTRLTLAPTATFDMNDHGMSQATVNQIIGGVLGGFVILVILLAVAVWHFRHRRPGHPAAMLHVPDEKVEGDPKPRRGSALSNGSSFFSGLEEEAPNRPSLRSISAPLPLRTGSRADTNSYVSHVTYEDGTTVSERGPSRASAMPMALERSSLDGPRLSLDSFYSNPDAIDSMRSASGRATAGGSQIGSQFNSTSSNSRKLV</sequence>
<evidence type="ECO:0000313" key="4">
    <source>
        <dbReference type="EMBL" id="KAL1411799.1"/>
    </source>
</evidence>
<keyword evidence="2" id="KW-1133">Transmembrane helix</keyword>
<feature type="transmembrane region" description="Helical" evidence="2">
    <location>
        <begin position="169"/>
        <end position="189"/>
    </location>
</feature>
<protein>
    <submittedName>
        <fullName evidence="4">Uncharacterized protein</fullName>
    </submittedName>
</protein>
<accession>A0ABR3QAR3</accession>
<keyword evidence="2" id="KW-0472">Membrane</keyword>